<dbReference type="EMBL" id="VSRR010000323">
    <property type="protein sequence ID" value="MPC14017.1"/>
    <property type="molecule type" value="Genomic_DNA"/>
</dbReference>
<evidence type="ECO:0000313" key="1">
    <source>
        <dbReference type="EMBL" id="MPC14017.1"/>
    </source>
</evidence>
<proteinExistence type="predicted"/>
<evidence type="ECO:0000313" key="2">
    <source>
        <dbReference type="Proteomes" id="UP000324222"/>
    </source>
</evidence>
<sequence>MAQSPDVFRRKIWQTPTRVFVVPELRLFATGGFLERPETTVFEEAGVTARGGRKRNVMGERGRRVEKGGEMGVRIRA</sequence>
<dbReference type="Proteomes" id="UP000324222">
    <property type="component" value="Unassembled WGS sequence"/>
</dbReference>
<organism evidence="1 2">
    <name type="scientific">Portunus trituberculatus</name>
    <name type="common">Swimming crab</name>
    <name type="synonym">Neptunus trituberculatus</name>
    <dbReference type="NCBI Taxonomy" id="210409"/>
    <lineage>
        <taxon>Eukaryota</taxon>
        <taxon>Metazoa</taxon>
        <taxon>Ecdysozoa</taxon>
        <taxon>Arthropoda</taxon>
        <taxon>Crustacea</taxon>
        <taxon>Multicrustacea</taxon>
        <taxon>Malacostraca</taxon>
        <taxon>Eumalacostraca</taxon>
        <taxon>Eucarida</taxon>
        <taxon>Decapoda</taxon>
        <taxon>Pleocyemata</taxon>
        <taxon>Brachyura</taxon>
        <taxon>Eubrachyura</taxon>
        <taxon>Portunoidea</taxon>
        <taxon>Portunidae</taxon>
        <taxon>Portuninae</taxon>
        <taxon>Portunus</taxon>
    </lineage>
</organism>
<reference evidence="1 2" key="1">
    <citation type="submission" date="2019-05" db="EMBL/GenBank/DDBJ databases">
        <title>Another draft genome of Portunus trituberculatus and its Hox gene families provides insights of decapod evolution.</title>
        <authorList>
            <person name="Jeong J.-H."/>
            <person name="Song I."/>
            <person name="Kim S."/>
            <person name="Choi T."/>
            <person name="Kim D."/>
            <person name="Ryu S."/>
            <person name="Kim W."/>
        </authorList>
    </citation>
    <scope>NUCLEOTIDE SEQUENCE [LARGE SCALE GENOMIC DNA]</scope>
    <source>
        <tissue evidence="1">Muscle</tissue>
    </source>
</reference>
<protein>
    <submittedName>
        <fullName evidence="1">Uncharacterized protein</fullName>
    </submittedName>
</protein>
<comment type="caution">
    <text evidence="1">The sequence shown here is derived from an EMBL/GenBank/DDBJ whole genome shotgun (WGS) entry which is preliminary data.</text>
</comment>
<accession>A0A5B7CW01</accession>
<gene>
    <name evidence="1" type="ORF">E2C01_006770</name>
</gene>
<name>A0A5B7CW01_PORTR</name>
<keyword evidence="2" id="KW-1185">Reference proteome</keyword>
<dbReference type="AlphaFoldDB" id="A0A5B7CW01"/>